<evidence type="ECO:0000313" key="12">
    <source>
        <dbReference type="Proteomes" id="UP000829542"/>
    </source>
</evidence>
<keyword evidence="7 9" id="KW-0472">Membrane</keyword>
<dbReference type="Pfam" id="PF00795">
    <property type="entry name" value="CN_hydrolase"/>
    <property type="match status" value="1"/>
</dbReference>
<dbReference type="HAMAP" id="MF_01148">
    <property type="entry name" value="Lnt"/>
    <property type="match status" value="1"/>
</dbReference>
<keyword evidence="6 9" id="KW-1133">Transmembrane helix</keyword>
<comment type="function">
    <text evidence="9">Catalyzes the phospholipid dependent N-acylation of the N-terminal cysteine of apolipoprotein, the last step in lipoprotein maturation.</text>
</comment>
<name>A0ABY3X0Z0_9GAMM</name>
<dbReference type="EMBL" id="CP093379">
    <property type="protein sequence ID" value="UNM95132.1"/>
    <property type="molecule type" value="Genomic_DNA"/>
</dbReference>
<gene>
    <name evidence="9 11" type="primary">lnt</name>
    <name evidence="11" type="ORF">MMG00_07765</name>
</gene>
<keyword evidence="3 9" id="KW-1003">Cell membrane</keyword>
<feature type="transmembrane region" description="Helical" evidence="9">
    <location>
        <begin position="154"/>
        <end position="181"/>
    </location>
</feature>
<evidence type="ECO:0000256" key="1">
    <source>
        <dbReference type="ARBA" id="ARBA00004651"/>
    </source>
</evidence>
<evidence type="ECO:0000256" key="8">
    <source>
        <dbReference type="ARBA" id="ARBA00023315"/>
    </source>
</evidence>
<evidence type="ECO:0000256" key="9">
    <source>
        <dbReference type="HAMAP-Rule" id="MF_01148"/>
    </source>
</evidence>
<reference evidence="11 12" key="1">
    <citation type="submission" date="2022-03" db="EMBL/GenBank/DDBJ databases">
        <title>Ignatzschineria rhizosphaerae HR5S32.</title>
        <authorList>
            <person name="Sun J.Q."/>
            <person name="Feng J.Y."/>
        </authorList>
    </citation>
    <scope>NUCLEOTIDE SEQUENCE [LARGE SCALE GENOMIC DNA]</scope>
    <source>
        <strain evidence="11 12">HR5S32</strain>
    </source>
</reference>
<dbReference type="NCBIfam" id="TIGR00546">
    <property type="entry name" value="lnt"/>
    <property type="match status" value="1"/>
</dbReference>
<dbReference type="PANTHER" id="PTHR38686:SF1">
    <property type="entry name" value="APOLIPOPROTEIN N-ACYLTRANSFERASE"/>
    <property type="match status" value="1"/>
</dbReference>
<dbReference type="InterPro" id="IPR045378">
    <property type="entry name" value="LNT_N"/>
</dbReference>
<dbReference type="RefSeq" id="WP_242147085.1">
    <property type="nucleotide sequence ID" value="NZ_CP093379.1"/>
</dbReference>
<evidence type="ECO:0000256" key="4">
    <source>
        <dbReference type="ARBA" id="ARBA00022679"/>
    </source>
</evidence>
<evidence type="ECO:0000256" key="3">
    <source>
        <dbReference type="ARBA" id="ARBA00022475"/>
    </source>
</evidence>
<keyword evidence="8 9" id="KW-0012">Acyltransferase</keyword>
<dbReference type="EC" id="2.3.1.269" evidence="9"/>
<accession>A0ABY3X0Z0</accession>
<evidence type="ECO:0000256" key="6">
    <source>
        <dbReference type="ARBA" id="ARBA00022989"/>
    </source>
</evidence>
<dbReference type="PROSITE" id="PS50263">
    <property type="entry name" value="CN_HYDROLASE"/>
    <property type="match status" value="1"/>
</dbReference>
<feature type="domain" description="CN hydrolase" evidence="10">
    <location>
        <begin position="237"/>
        <end position="482"/>
    </location>
</feature>
<keyword evidence="12" id="KW-1185">Reference proteome</keyword>
<dbReference type="CDD" id="cd07571">
    <property type="entry name" value="ALP_N-acyl_transferase"/>
    <property type="match status" value="1"/>
</dbReference>
<dbReference type="InterPro" id="IPR036526">
    <property type="entry name" value="C-N_Hydrolase_sf"/>
</dbReference>
<evidence type="ECO:0000256" key="5">
    <source>
        <dbReference type="ARBA" id="ARBA00022692"/>
    </source>
</evidence>
<dbReference type="InterPro" id="IPR003010">
    <property type="entry name" value="C-N_Hydrolase"/>
</dbReference>
<evidence type="ECO:0000313" key="11">
    <source>
        <dbReference type="EMBL" id="UNM95132.1"/>
    </source>
</evidence>
<comment type="catalytic activity">
    <reaction evidence="9">
        <text>N-terminal S-1,2-diacyl-sn-glyceryl-L-cysteinyl-[lipoprotein] + a glycerophospholipid = N-acyl-S-1,2-diacyl-sn-glyceryl-L-cysteinyl-[lipoprotein] + a 2-acyl-sn-glycero-3-phospholipid + H(+)</text>
        <dbReference type="Rhea" id="RHEA:48228"/>
        <dbReference type="Rhea" id="RHEA-COMP:14681"/>
        <dbReference type="Rhea" id="RHEA-COMP:14684"/>
        <dbReference type="ChEBI" id="CHEBI:15378"/>
        <dbReference type="ChEBI" id="CHEBI:136912"/>
        <dbReference type="ChEBI" id="CHEBI:140656"/>
        <dbReference type="ChEBI" id="CHEBI:140657"/>
        <dbReference type="ChEBI" id="CHEBI:140660"/>
        <dbReference type="EC" id="2.3.1.269"/>
    </reaction>
</comment>
<keyword evidence="4 9" id="KW-0808">Transferase</keyword>
<dbReference type="PANTHER" id="PTHR38686">
    <property type="entry name" value="APOLIPOPROTEIN N-ACYLTRANSFERASE"/>
    <property type="match status" value="1"/>
</dbReference>
<comment type="similarity">
    <text evidence="2 9">Belongs to the CN hydrolase family. Apolipoprotein N-acyltransferase subfamily.</text>
</comment>
<feature type="transmembrane region" description="Helical" evidence="9">
    <location>
        <begin position="50"/>
        <end position="70"/>
    </location>
</feature>
<organism evidence="11 12">
    <name type="scientific">Ignatzschineria rhizosphaerae</name>
    <dbReference type="NCBI Taxonomy" id="2923279"/>
    <lineage>
        <taxon>Bacteria</taxon>
        <taxon>Pseudomonadati</taxon>
        <taxon>Pseudomonadota</taxon>
        <taxon>Gammaproteobacteria</taxon>
        <taxon>Cardiobacteriales</taxon>
        <taxon>Ignatzschineriaceae</taxon>
        <taxon>Ignatzschineria</taxon>
    </lineage>
</organism>
<dbReference type="Gene3D" id="3.60.110.10">
    <property type="entry name" value="Carbon-nitrogen hydrolase"/>
    <property type="match status" value="1"/>
</dbReference>
<dbReference type="Pfam" id="PF20154">
    <property type="entry name" value="LNT_N"/>
    <property type="match status" value="1"/>
</dbReference>
<comment type="pathway">
    <text evidence="9">Protein modification; lipoprotein biosynthesis (N-acyl transfer).</text>
</comment>
<dbReference type="Proteomes" id="UP000829542">
    <property type="component" value="Chromosome"/>
</dbReference>
<feature type="transmembrane region" description="Helical" evidence="9">
    <location>
        <begin position="12"/>
        <end position="43"/>
    </location>
</feature>
<feature type="transmembrane region" description="Helical" evidence="9">
    <location>
        <begin position="193"/>
        <end position="216"/>
    </location>
</feature>
<feature type="transmembrane region" description="Helical" evidence="9">
    <location>
        <begin position="495"/>
        <end position="512"/>
    </location>
</feature>
<evidence type="ECO:0000259" key="10">
    <source>
        <dbReference type="PROSITE" id="PS50263"/>
    </source>
</evidence>
<feature type="transmembrane region" description="Helical" evidence="9">
    <location>
        <begin position="82"/>
        <end position="107"/>
    </location>
</feature>
<evidence type="ECO:0000256" key="7">
    <source>
        <dbReference type="ARBA" id="ARBA00023136"/>
    </source>
</evidence>
<comment type="subcellular location">
    <subcellularLocation>
        <location evidence="1 9">Cell membrane</location>
        <topology evidence="1 9">Multi-pass membrane protein</topology>
    </subcellularLocation>
</comment>
<keyword evidence="5 9" id="KW-0812">Transmembrane</keyword>
<dbReference type="SUPFAM" id="SSF56317">
    <property type="entry name" value="Carbon-nitrogen hydrolase"/>
    <property type="match status" value="1"/>
</dbReference>
<protein>
    <recommendedName>
        <fullName evidence="9">Apolipoprotein N-acyltransferase</fullName>
        <shortName evidence="9">ALP N-acyltransferase</shortName>
        <ecNumber evidence="9">2.3.1.269</ecNumber>
    </recommendedName>
</protein>
<dbReference type="InterPro" id="IPR004563">
    <property type="entry name" value="Apolipo_AcylTrfase"/>
</dbReference>
<evidence type="ECO:0000256" key="2">
    <source>
        <dbReference type="ARBA" id="ARBA00010065"/>
    </source>
</evidence>
<sequence length="518" mass="58648">MLQSRIFPMVFALILGVLMPFSFAPFGLAILAPFALLGLLFLIQGRSPKFSGLLGLLFGFGMFAWGIWWIRISLIEFGGAPIILGILLTFLLAFYLALYYGILCYVVTKVRWSLAFKVGILFPLLAVLLEWLRAELFTGFPWLALGYTLTDLPVSTFLFPSMGALMASFWVYWLSGILFLMINALMKRRKEGFLVFIGQLIPAFFSMMLMGITLLISVNFISQKIEKIDEQLKVALLQGNIAQELKFNEAQYYEILATYLRLTDEVAESSDLIIWPETAIPSLYEMESNLGEHLRKLSRDQQTKVMTGIFTGGGKTVRNSIVTYSDEMRMYDQRYDKTHLVPFGEYIPFRSILSLFSGMIEIPYSDLTQGKLEQAPFKIQKEDGAALFAAASICYEAVFGNELRYQAKTANFLVNVSNDAWFGDSIGPWQHFQISRARAIELQREMVRATNNGITALISKEGRSMAILPQFKEGVLSVDVTSYQGVTAYAKLGDLFWAVLAFIGLVLGFFWHRYQYKK</sequence>
<feature type="transmembrane region" description="Helical" evidence="9">
    <location>
        <begin position="114"/>
        <end position="134"/>
    </location>
</feature>
<proteinExistence type="inferred from homology"/>